<protein>
    <submittedName>
        <fullName evidence="1">Muts domain V-domain-containing protein</fullName>
    </submittedName>
</protein>
<organism evidence="1 2">
    <name type="scientific">Irpex rosettiformis</name>
    <dbReference type="NCBI Taxonomy" id="378272"/>
    <lineage>
        <taxon>Eukaryota</taxon>
        <taxon>Fungi</taxon>
        <taxon>Dikarya</taxon>
        <taxon>Basidiomycota</taxon>
        <taxon>Agaricomycotina</taxon>
        <taxon>Agaricomycetes</taxon>
        <taxon>Polyporales</taxon>
        <taxon>Irpicaceae</taxon>
        <taxon>Irpex</taxon>
    </lineage>
</organism>
<dbReference type="Proteomes" id="UP001055072">
    <property type="component" value="Unassembled WGS sequence"/>
</dbReference>
<name>A0ACB8U0N5_9APHY</name>
<keyword evidence="2" id="KW-1185">Reference proteome</keyword>
<proteinExistence type="predicted"/>
<evidence type="ECO:0000313" key="2">
    <source>
        <dbReference type="Proteomes" id="UP001055072"/>
    </source>
</evidence>
<accession>A0ACB8U0N5</accession>
<reference evidence="1" key="1">
    <citation type="journal article" date="2021" name="Environ. Microbiol.">
        <title>Gene family expansions and transcriptome signatures uncover fungal adaptations to wood decay.</title>
        <authorList>
            <person name="Hage H."/>
            <person name="Miyauchi S."/>
            <person name="Viragh M."/>
            <person name="Drula E."/>
            <person name="Min B."/>
            <person name="Chaduli D."/>
            <person name="Navarro D."/>
            <person name="Favel A."/>
            <person name="Norest M."/>
            <person name="Lesage-Meessen L."/>
            <person name="Balint B."/>
            <person name="Merenyi Z."/>
            <person name="de Eugenio L."/>
            <person name="Morin E."/>
            <person name="Martinez A.T."/>
            <person name="Baldrian P."/>
            <person name="Stursova M."/>
            <person name="Martinez M.J."/>
            <person name="Novotny C."/>
            <person name="Magnuson J.K."/>
            <person name="Spatafora J.W."/>
            <person name="Maurice S."/>
            <person name="Pangilinan J."/>
            <person name="Andreopoulos W."/>
            <person name="LaButti K."/>
            <person name="Hundley H."/>
            <person name="Na H."/>
            <person name="Kuo A."/>
            <person name="Barry K."/>
            <person name="Lipzen A."/>
            <person name="Henrissat B."/>
            <person name="Riley R."/>
            <person name="Ahrendt S."/>
            <person name="Nagy L.G."/>
            <person name="Grigoriev I.V."/>
            <person name="Martin F."/>
            <person name="Rosso M.N."/>
        </authorList>
    </citation>
    <scope>NUCLEOTIDE SEQUENCE</scope>
    <source>
        <strain evidence="1">CBS 384.51</strain>
    </source>
</reference>
<sequence length="935" mass="104132">MSTKSKPLKRRHANTRSSEEDVESSRAGTNTKRVRWDADVEDSEPVEEMTESEGEGESEKVCLAVTCQFGRTGGAYYDPVTSKIFVLEDSHESPQFDITRMLVEQADPDVLLVSSKAEDGCIDALREYMTTTSGVFQVRPYKDFLPAKGRDRVLSLRLLTILTSGSAEDTGSSEASSESEPRNAYEFMRKKKQITGDPTIQRWNASIRLANHASIDHSPLCLGSLGALLDHLVRVRAVGELDDEGIGGLDIRDIESLALKEVMQINADALCSLQIFDNENHASIHSDKTKEGLSLFGILNNTRTSLGRNLMRQWLLRPSMSISVIAARHDAVACFMRPENINTANRMHTHLKGIKNVPKMLSALGSGKAKISDWLGLVKFAFHSVMLRDTLSELGNAGHVEVVKKLSDTLDVVSFKEVGNKVNRVIDWEESSTADRVCVRPHIDEDLDQWKHIYHGIDTVLSNVAEHISNNVPRDYAATLNVVYFPQLGFLISIPMLEDWKDGNITELEGWSFQFSSESQVYFKSEHMHDLDKHIGDVHSFIVDKEIEIIQKLLEEVMVYGSAMMKACDICAELDCLLSFAEASRSYNYLRPVVIEDNVLIIKDGRHPLQELVTDTFVPNDTFLIGADFSGDIHNLDGAESIPLSQEDHDNSILVCTGANACGKSVYLKQVAMIQYMAQIGCFVPATSATLGIVDKIFTRIQTRESVSKVQSAFMIDLNQVSLALRNCTSRSLVLLDEFGKGTISADGAGLFHGVLKHFIGRGPSCAKVLAATHFHEIFGDDMLTPEEMPITFVHMQIMLIREKGDPLKSDDLVDNDEADGIEEEGGMVRADQITYLYRVAKGLSLNSFAATCAQLFGLPRQVVQRARHVSRLLSTHELGLLLDEDMTDKERVEFEEAEEVCRKFLAWDLNTAKETNCGSIKQMLRQVLCKVVEE</sequence>
<comment type="caution">
    <text evidence="1">The sequence shown here is derived from an EMBL/GenBank/DDBJ whole genome shotgun (WGS) entry which is preliminary data.</text>
</comment>
<dbReference type="EMBL" id="MU274916">
    <property type="protein sequence ID" value="KAI0087825.1"/>
    <property type="molecule type" value="Genomic_DNA"/>
</dbReference>
<gene>
    <name evidence="1" type="ORF">BDY19DRAFT_225984</name>
</gene>
<evidence type="ECO:0000313" key="1">
    <source>
        <dbReference type="EMBL" id="KAI0087825.1"/>
    </source>
</evidence>